<evidence type="ECO:0000313" key="2">
    <source>
        <dbReference type="Proteomes" id="UP000242474"/>
    </source>
</evidence>
<dbReference type="AlphaFoldDB" id="A0A2G5BIW6"/>
<reference evidence="1 2" key="1">
    <citation type="journal article" date="2015" name="Genome Biol. Evol.">
        <title>Phylogenomic analyses indicate that early fungi evolved digesting cell walls of algal ancestors of land plants.</title>
        <authorList>
            <person name="Chang Y."/>
            <person name="Wang S."/>
            <person name="Sekimoto S."/>
            <person name="Aerts A.L."/>
            <person name="Choi C."/>
            <person name="Clum A."/>
            <person name="LaButti K.M."/>
            <person name="Lindquist E.A."/>
            <person name="Yee Ngan C."/>
            <person name="Ohm R.A."/>
            <person name="Salamov A.A."/>
            <person name="Grigoriev I.V."/>
            <person name="Spatafora J.W."/>
            <person name="Berbee M.L."/>
        </authorList>
    </citation>
    <scope>NUCLEOTIDE SEQUENCE [LARGE SCALE GENOMIC DNA]</scope>
    <source>
        <strain evidence="1 2">NRRL 1564</strain>
    </source>
</reference>
<name>A0A2G5BIW6_COERN</name>
<dbReference type="Proteomes" id="UP000242474">
    <property type="component" value="Unassembled WGS sequence"/>
</dbReference>
<proteinExistence type="predicted"/>
<accession>A0A2G5BIW6</accession>
<protein>
    <submittedName>
        <fullName evidence="1">Uncharacterized protein</fullName>
    </submittedName>
</protein>
<keyword evidence="2" id="KW-1185">Reference proteome</keyword>
<evidence type="ECO:0000313" key="1">
    <source>
        <dbReference type="EMBL" id="PIA18958.1"/>
    </source>
</evidence>
<dbReference type="OrthoDB" id="5573453at2759"/>
<sequence length="96" mass="10512">MSNAFYPSMAAHCHTLPTNIVSENALSQQQQQKKTVPAVGSNSMMVSFERKYVPKRGRGSDDVEAAVGNESGRCTYYRNSVVAISAKRTKAIESQI</sequence>
<gene>
    <name evidence="1" type="ORF">COEREDRAFT_79482</name>
</gene>
<dbReference type="EMBL" id="KZ303488">
    <property type="protein sequence ID" value="PIA18958.1"/>
    <property type="molecule type" value="Genomic_DNA"/>
</dbReference>
<organism evidence="1 2">
    <name type="scientific">Coemansia reversa (strain ATCC 12441 / NRRL 1564)</name>
    <dbReference type="NCBI Taxonomy" id="763665"/>
    <lineage>
        <taxon>Eukaryota</taxon>
        <taxon>Fungi</taxon>
        <taxon>Fungi incertae sedis</taxon>
        <taxon>Zoopagomycota</taxon>
        <taxon>Kickxellomycotina</taxon>
        <taxon>Kickxellomycetes</taxon>
        <taxon>Kickxellales</taxon>
        <taxon>Kickxellaceae</taxon>
        <taxon>Coemansia</taxon>
    </lineage>
</organism>